<dbReference type="STRING" id="993692.IV57_GL000022"/>
<evidence type="ECO:0000256" key="2">
    <source>
        <dbReference type="ARBA" id="ARBA00023002"/>
    </source>
</evidence>
<name>A0A0R2LML5_9LACO</name>
<dbReference type="RefSeq" id="WP_057879451.1">
    <property type="nucleotide sequence ID" value="NZ_JQCF01000001.1"/>
</dbReference>
<dbReference type="InterPro" id="IPR020904">
    <property type="entry name" value="Sc_DH/Rdtase_CS"/>
</dbReference>
<keyword evidence="4" id="KW-1185">Reference proteome</keyword>
<dbReference type="InterPro" id="IPR036291">
    <property type="entry name" value="NAD(P)-bd_dom_sf"/>
</dbReference>
<sequence length="224" mass="23964">MDLSNKVVVIMGASSGMGAAISRKLAADGAKLVIAARRLDRLEKIQAEFPEGQVLIKQADVTKIDNNAGIMPQSPLIDGKRDEWQRTIDTNINGVLNGIAAALPQMVKQGSGHVIATDSVGGHVIFPNGAVYSGTKFAVRAIMDGLRKEQAENNIKTTIVSPGATETDLYKTNDPELDQQGHKMMKQMGALQPEQIADAVEFAIGTKANMSVSEILVRPTKQSD</sequence>
<keyword evidence="2" id="KW-0560">Oxidoreductase</keyword>
<dbReference type="PRINTS" id="PR00081">
    <property type="entry name" value="GDHRDH"/>
</dbReference>
<dbReference type="PROSITE" id="PS00061">
    <property type="entry name" value="ADH_SHORT"/>
    <property type="match status" value="1"/>
</dbReference>
<dbReference type="PANTHER" id="PTHR43115:SF4">
    <property type="entry name" value="DEHYDROGENASE_REDUCTASE SDR FAMILY MEMBER 11"/>
    <property type="match status" value="1"/>
</dbReference>
<dbReference type="PATRIC" id="fig|993692.3.peg.22"/>
<proteinExistence type="inferred from homology"/>
<evidence type="ECO:0000313" key="3">
    <source>
        <dbReference type="EMBL" id="KRO00706.1"/>
    </source>
</evidence>
<gene>
    <name evidence="3" type="ORF">IV57_GL000022</name>
</gene>
<evidence type="ECO:0000313" key="4">
    <source>
        <dbReference type="Proteomes" id="UP000051006"/>
    </source>
</evidence>
<dbReference type="PANTHER" id="PTHR43115">
    <property type="entry name" value="DEHYDROGENASE/REDUCTASE SDR FAMILY MEMBER 11"/>
    <property type="match status" value="1"/>
</dbReference>
<evidence type="ECO:0000256" key="1">
    <source>
        <dbReference type="ARBA" id="ARBA00006484"/>
    </source>
</evidence>
<dbReference type="CDD" id="cd05233">
    <property type="entry name" value="SDR_c"/>
    <property type="match status" value="1"/>
</dbReference>
<organism evidence="3 4">
    <name type="scientific">Companilactobacillus kimchiensis</name>
    <dbReference type="NCBI Taxonomy" id="993692"/>
    <lineage>
        <taxon>Bacteria</taxon>
        <taxon>Bacillati</taxon>
        <taxon>Bacillota</taxon>
        <taxon>Bacilli</taxon>
        <taxon>Lactobacillales</taxon>
        <taxon>Lactobacillaceae</taxon>
        <taxon>Companilactobacillus</taxon>
    </lineage>
</organism>
<dbReference type="Pfam" id="PF00106">
    <property type="entry name" value="adh_short"/>
    <property type="match status" value="2"/>
</dbReference>
<dbReference type="SUPFAM" id="SSF51735">
    <property type="entry name" value="NAD(P)-binding Rossmann-fold domains"/>
    <property type="match status" value="1"/>
</dbReference>
<accession>A0A0R2LML5</accession>
<dbReference type="AlphaFoldDB" id="A0A0R2LML5"/>
<dbReference type="Gene3D" id="3.40.50.720">
    <property type="entry name" value="NAD(P)-binding Rossmann-like Domain"/>
    <property type="match status" value="2"/>
</dbReference>
<dbReference type="GO" id="GO:0016491">
    <property type="term" value="F:oxidoreductase activity"/>
    <property type="evidence" value="ECO:0007669"/>
    <property type="project" value="UniProtKB-KW"/>
</dbReference>
<dbReference type="EMBL" id="JQCF01000001">
    <property type="protein sequence ID" value="KRO00706.1"/>
    <property type="molecule type" value="Genomic_DNA"/>
</dbReference>
<dbReference type="InterPro" id="IPR002347">
    <property type="entry name" value="SDR_fam"/>
</dbReference>
<dbReference type="Proteomes" id="UP000051006">
    <property type="component" value="Unassembled WGS sequence"/>
</dbReference>
<dbReference type="OrthoDB" id="9775296at2"/>
<comment type="similarity">
    <text evidence="1">Belongs to the short-chain dehydrogenases/reductases (SDR) family.</text>
</comment>
<reference evidence="3 4" key="1">
    <citation type="journal article" date="2015" name="Genome Announc.">
        <title>Expanding the biotechnology potential of lactobacilli through comparative genomics of 213 strains and associated genera.</title>
        <authorList>
            <person name="Sun Z."/>
            <person name="Harris H.M."/>
            <person name="McCann A."/>
            <person name="Guo C."/>
            <person name="Argimon S."/>
            <person name="Zhang W."/>
            <person name="Yang X."/>
            <person name="Jeffery I.B."/>
            <person name="Cooney J.C."/>
            <person name="Kagawa T.F."/>
            <person name="Liu W."/>
            <person name="Song Y."/>
            <person name="Salvetti E."/>
            <person name="Wrobel A."/>
            <person name="Rasinkangas P."/>
            <person name="Parkhill J."/>
            <person name="Rea M.C."/>
            <person name="O'Sullivan O."/>
            <person name="Ritari J."/>
            <person name="Douillard F.P."/>
            <person name="Paul Ross R."/>
            <person name="Yang R."/>
            <person name="Briner A.E."/>
            <person name="Felis G.E."/>
            <person name="de Vos W.M."/>
            <person name="Barrangou R."/>
            <person name="Klaenhammer T.R."/>
            <person name="Caufield P.W."/>
            <person name="Cui Y."/>
            <person name="Zhang H."/>
            <person name="O'Toole P.W."/>
        </authorList>
    </citation>
    <scope>NUCLEOTIDE SEQUENCE [LARGE SCALE GENOMIC DNA]</scope>
    <source>
        <strain evidence="3 4">DSM 24716</strain>
    </source>
</reference>
<protein>
    <submittedName>
        <fullName evidence="3">Oxidoreductase, short chain dehydrogenase reductase family protein</fullName>
    </submittedName>
</protein>
<comment type="caution">
    <text evidence="3">The sequence shown here is derived from an EMBL/GenBank/DDBJ whole genome shotgun (WGS) entry which is preliminary data.</text>
</comment>